<organism evidence="2 3">
    <name type="scientific">Adineta steineri</name>
    <dbReference type="NCBI Taxonomy" id="433720"/>
    <lineage>
        <taxon>Eukaryota</taxon>
        <taxon>Metazoa</taxon>
        <taxon>Spiralia</taxon>
        <taxon>Gnathifera</taxon>
        <taxon>Rotifera</taxon>
        <taxon>Eurotatoria</taxon>
        <taxon>Bdelloidea</taxon>
        <taxon>Adinetida</taxon>
        <taxon>Adinetidae</taxon>
        <taxon>Adineta</taxon>
    </lineage>
</organism>
<dbReference type="InterPro" id="IPR011992">
    <property type="entry name" value="EF-hand-dom_pair"/>
</dbReference>
<sequence length="706" mass="81555">MATADVQESPSLGFSVKTPRFLPRGLHPELLTRIQLQSIPHVAPGTHDQLQYGDFSEKNLQKKIEGPNWQQGLYTEQMAKIPHSSFKETYDRRKEDERRVGPGIYNITDFLTELDQKPQCERGALDQLAPRFPKDELDRAPPPASYGIPDKKLVEKHWQQGSNVPSFEWRQGPRSLPLQGTKLGPGTYNIKNSIDELVKKHVSEKGPYQVFTLDRSAPIATGHYSLLDQWDLSPDFPSKDYPESTSNLIQIEKRKKHGLFSKLERFQKKPTDRISIEHPGLEPKNVTFPGPGAYATVRQWEEHDFHMKKVPFNGTSSRNDKRSFTNTGGSNSVGVGRYNLLGPIRDETIADKRKRPRRRNIGFSSTANRFTSASGEALLNERLQPQNLRSEQRTQLYLTGHIISIRFMLATDCAKPSDLFDFQGIRKRIILAPDYSSNDERLKKLTSEEKALTEYDELDLIDEEFESYVHPIVGQTQWISNRQYERNEINRLGDILDFYNHKPRLNAFEQRFMKRMGRQDRAVQTDDEIEKISKLNKNRKGVPVIRLPPPAAMETIEEFLTENRWRLLELFRTLDMKKSWNIVKEDFMRLVAKEKLHMTEAEAEELMRCFCEEVYIPMDYKKFARGRSLYKKSLREGTENSSNVSDIHIESDTSTTVPSSLHLQLPPTNTSHHYPVQDTTSSYVRSTKASFAKYKPKINVNIRNQK</sequence>
<keyword evidence="3" id="KW-1185">Reference proteome</keyword>
<comment type="caution">
    <text evidence="2">The sequence shown here is derived from an EMBL/GenBank/DDBJ whole genome shotgun (WGS) entry which is preliminary data.</text>
</comment>
<dbReference type="AlphaFoldDB" id="A0A814U8G4"/>
<evidence type="ECO:0000313" key="2">
    <source>
        <dbReference type="EMBL" id="CAF1172403.1"/>
    </source>
</evidence>
<gene>
    <name evidence="2" type="ORF">QVE165_LOCUS24197</name>
</gene>
<accession>A0A814U8G4</accession>
<dbReference type="PANTHER" id="PTHR34914:SF1">
    <property type="entry name" value="LYMPHOCYTE EXPANSION MOLECULE"/>
    <property type="match status" value="1"/>
</dbReference>
<reference evidence="2" key="1">
    <citation type="submission" date="2021-02" db="EMBL/GenBank/DDBJ databases">
        <authorList>
            <person name="Nowell W R."/>
        </authorList>
    </citation>
    <scope>NUCLEOTIDE SEQUENCE</scope>
</reference>
<dbReference type="OrthoDB" id="6275292at2759"/>
<dbReference type="EMBL" id="CAJNOM010000168">
    <property type="protein sequence ID" value="CAF1172403.1"/>
    <property type="molecule type" value="Genomic_DNA"/>
</dbReference>
<dbReference type="InterPro" id="IPR033557">
    <property type="entry name" value="CIMAP2"/>
</dbReference>
<name>A0A814U8G4_9BILA</name>
<evidence type="ECO:0000313" key="3">
    <source>
        <dbReference type="Proteomes" id="UP000663832"/>
    </source>
</evidence>
<evidence type="ECO:0000256" key="1">
    <source>
        <dbReference type="SAM" id="MobiDB-lite"/>
    </source>
</evidence>
<dbReference type="Proteomes" id="UP000663832">
    <property type="component" value="Unassembled WGS sequence"/>
</dbReference>
<protein>
    <submittedName>
        <fullName evidence="2">Uncharacterized protein</fullName>
    </submittedName>
</protein>
<dbReference type="PANTHER" id="PTHR34914">
    <property type="entry name" value="LYMPHOCYTE EXPANSION MOLECULE"/>
    <property type="match status" value="1"/>
</dbReference>
<feature type="region of interest" description="Disordered" evidence="1">
    <location>
        <begin position="657"/>
        <end position="679"/>
    </location>
</feature>
<dbReference type="SUPFAM" id="SSF47473">
    <property type="entry name" value="EF-hand"/>
    <property type="match status" value="1"/>
</dbReference>
<feature type="region of interest" description="Disordered" evidence="1">
    <location>
        <begin position="164"/>
        <end position="183"/>
    </location>
</feature>
<proteinExistence type="predicted"/>